<proteinExistence type="predicted"/>
<dbReference type="GO" id="GO:0006313">
    <property type="term" value="P:DNA transposition"/>
    <property type="evidence" value="ECO:0007669"/>
    <property type="project" value="InterPro"/>
</dbReference>
<dbReference type="InterPro" id="IPR036515">
    <property type="entry name" value="Transposase_17_sf"/>
</dbReference>
<keyword evidence="2" id="KW-1185">Reference proteome</keyword>
<protein>
    <recommendedName>
        <fullName evidence="3">Transposase IS200-like domain-containing protein</fullName>
    </recommendedName>
</protein>
<evidence type="ECO:0008006" key="3">
    <source>
        <dbReference type="Google" id="ProtNLM"/>
    </source>
</evidence>
<dbReference type="AlphaFoldDB" id="A0A1H3C8M8"/>
<dbReference type="PANTHER" id="PTHR36966:SF1">
    <property type="entry name" value="REP-ASSOCIATED TYROSINE TRANSPOSASE"/>
    <property type="match status" value="1"/>
</dbReference>
<reference evidence="1 2" key="1">
    <citation type="submission" date="2016-10" db="EMBL/GenBank/DDBJ databases">
        <authorList>
            <person name="de Groot N.N."/>
        </authorList>
    </citation>
    <scope>NUCLEOTIDE SEQUENCE [LARGE SCALE GENOMIC DNA]</scope>
    <source>
        <strain evidence="1 2">Nm1</strain>
    </source>
</reference>
<gene>
    <name evidence="1" type="ORF">SAMN05421881_100286</name>
</gene>
<dbReference type="Gene3D" id="3.30.70.1290">
    <property type="entry name" value="Transposase IS200-like"/>
    <property type="match status" value="1"/>
</dbReference>
<accession>A0A1H3C8M8</accession>
<dbReference type="PANTHER" id="PTHR36966">
    <property type="entry name" value="REP-ASSOCIATED TYROSINE TRANSPOSASE"/>
    <property type="match status" value="1"/>
</dbReference>
<dbReference type="GO" id="GO:0043565">
    <property type="term" value="F:sequence-specific DNA binding"/>
    <property type="evidence" value="ECO:0007669"/>
    <property type="project" value="TreeGrafter"/>
</dbReference>
<sequence>MFHNKNRRRSIRLKGYDYSQAGAYFVALCIQNRECLFGDIVDGKMQLNELGQIVADEWRKTAIIRDEIELDKWVVMPNHYHGILVIANSSLSIPRDDKGAWQLPCLPGDRLSLLGSAAVFPCAGIDFDLVADFTEQWDLQFEAADDFGGLHNLAGGVAFDGGLGIGDFAHHRVGQFH</sequence>
<name>A0A1H3C8M8_9PROT</name>
<evidence type="ECO:0000313" key="2">
    <source>
        <dbReference type="Proteomes" id="UP000198640"/>
    </source>
</evidence>
<dbReference type="EMBL" id="FNOY01000002">
    <property type="protein sequence ID" value="SDX49869.1"/>
    <property type="molecule type" value="Genomic_DNA"/>
</dbReference>
<dbReference type="InterPro" id="IPR052715">
    <property type="entry name" value="RAYT_transposase"/>
</dbReference>
<dbReference type="Proteomes" id="UP000198640">
    <property type="component" value="Unassembled WGS sequence"/>
</dbReference>
<organism evidence="1 2">
    <name type="scientific">Nitrosomonas halophila</name>
    <dbReference type="NCBI Taxonomy" id="44576"/>
    <lineage>
        <taxon>Bacteria</taxon>
        <taxon>Pseudomonadati</taxon>
        <taxon>Pseudomonadota</taxon>
        <taxon>Betaproteobacteria</taxon>
        <taxon>Nitrosomonadales</taxon>
        <taxon>Nitrosomonadaceae</taxon>
        <taxon>Nitrosomonas</taxon>
    </lineage>
</organism>
<evidence type="ECO:0000313" key="1">
    <source>
        <dbReference type="EMBL" id="SDX49869.1"/>
    </source>
</evidence>
<dbReference type="SUPFAM" id="SSF143422">
    <property type="entry name" value="Transposase IS200-like"/>
    <property type="match status" value="1"/>
</dbReference>
<dbReference type="GO" id="GO:0004803">
    <property type="term" value="F:transposase activity"/>
    <property type="evidence" value="ECO:0007669"/>
    <property type="project" value="InterPro"/>
</dbReference>